<accession>A0A8S1WRL1</accession>
<keyword evidence="2" id="KW-1185">Reference proteome</keyword>
<proteinExistence type="predicted"/>
<dbReference type="AlphaFoldDB" id="A0A8S1WRL1"/>
<organism evidence="1 2">
    <name type="scientific">Paramecium octaurelia</name>
    <dbReference type="NCBI Taxonomy" id="43137"/>
    <lineage>
        <taxon>Eukaryota</taxon>
        <taxon>Sar</taxon>
        <taxon>Alveolata</taxon>
        <taxon>Ciliophora</taxon>
        <taxon>Intramacronucleata</taxon>
        <taxon>Oligohymenophorea</taxon>
        <taxon>Peniculida</taxon>
        <taxon>Parameciidae</taxon>
        <taxon>Paramecium</taxon>
    </lineage>
</organism>
<gene>
    <name evidence="1" type="ORF">POCTA_138.1.T0980222</name>
</gene>
<dbReference type="Proteomes" id="UP000683925">
    <property type="component" value="Unassembled WGS sequence"/>
</dbReference>
<reference evidence="1" key="1">
    <citation type="submission" date="2021-01" db="EMBL/GenBank/DDBJ databases">
        <authorList>
            <consortium name="Genoscope - CEA"/>
            <person name="William W."/>
        </authorList>
    </citation>
    <scope>NUCLEOTIDE SEQUENCE</scope>
</reference>
<protein>
    <submittedName>
        <fullName evidence="1">Uncharacterized protein</fullName>
    </submittedName>
</protein>
<comment type="caution">
    <text evidence="1">The sequence shown here is derived from an EMBL/GenBank/DDBJ whole genome shotgun (WGS) entry which is preliminary data.</text>
</comment>
<evidence type="ECO:0000313" key="2">
    <source>
        <dbReference type="Proteomes" id="UP000683925"/>
    </source>
</evidence>
<name>A0A8S1WRL1_PAROT</name>
<sequence>MQVYLIRASFRLNTILIGLDKCCKFHTKKKCTTCLSNRCEVYDIHSFKVRVKTKHILEQLNKFKRLARITLF</sequence>
<dbReference type="EMBL" id="CAJJDP010000097">
    <property type="protein sequence ID" value="CAD8191015.1"/>
    <property type="molecule type" value="Genomic_DNA"/>
</dbReference>
<evidence type="ECO:0000313" key="1">
    <source>
        <dbReference type="EMBL" id="CAD8191015.1"/>
    </source>
</evidence>